<dbReference type="SUPFAM" id="SSF51556">
    <property type="entry name" value="Metallo-dependent hydrolases"/>
    <property type="match status" value="1"/>
</dbReference>
<sequence>MHLRLGSKRRKPVHGFPSASRTPASARIDEGLAAGISRRSALRGIATTLAASSLGGSVAFAQGSDRPVLFTNARIFDGRSGRLIEGSNLRIAGNKVDALIPAGENVADVEVVDCGGRVLMPGLIDAHWHALMAAIPEVVALTADLPYVHLVAMREAERTLMRGFTTIRDVGGPSFPLKRAIDEGTAPGPRIFPSGAMISQTSGHGDFRMRHEVPRASGGHLSHPEMAGIAAIADGVPEVLRRVREQLLLGASQIKIMTGGGVSSAYDPIHVNQFTAEEIRAAVDAASDWGTYVCTHVYTPEGIQRALRNGVKCIEHGQLADEDSVRMMADTGAWWSLQPFLADEDANPKSDPVQRQQQEEIAIGTMRAYELGKKHNVNLAWGTDVLFNPKGTATQGKQLAKLSRWFDNADVLRMATGRNGDLLALSGERNPYRARLGVIEPGALADILVIDGNPLEDINLIADPDRNLALVMKDGKIHKNALPS</sequence>
<dbReference type="CDD" id="cd01299">
    <property type="entry name" value="Met_dep_hydrolase_A"/>
    <property type="match status" value="1"/>
</dbReference>
<feature type="region of interest" description="Disordered" evidence="1">
    <location>
        <begin position="1"/>
        <end position="24"/>
    </location>
</feature>
<dbReference type="SUPFAM" id="SSF51338">
    <property type="entry name" value="Composite domain of metallo-dependent hydrolases"/>
    <property type="match status" value="2"/>
</dbReference>
<dbReference type="InterPro" id="IPR051781">
    <property type="entry name" value="Metallo-dep_Hydrolase"/>
</dbReference>
<name>A0ABZ2D8J2_9SPHN</name>
<proteinExistence type="predicted"/>
<dbReference type="PROSITE" id="PS51318">
    <property type="entry name" value="TAT"/>
    <property type="match status" value="1"/>
</dbReference>
<gene>
    <name evidence="3" type="ORF">V5F89_04155</name>
</gene>
<dbReference type="PANTHER" id="PTHR43135">
    <property type="entry name" value="ALPHA-D-RIBOSE 1-METHYLPHOSPHONATE 5-TRIPHOSPHATE DIPHOSPHATASE"/>
    <property type="match status" value="1"/>
</dbReference>
<dbReference type="RefSeq" id="WP_338446993.1">
    <property type="nucleotide sequence ID" value="NZ_CP144918.1"/>
</dbReference>
<dbReference type="InterPro" id="IPR011059">
    <property type="entry name" value="Metal-dep_hydrolase_composite"/>
</dbReference>
<reference evidence="3 4" key="1">
    <citation type="submission" date="2024-02" db="EMBL/GenBank/DDBJ databases">
        <title>The whole genome sequence of five bacterial samples isolated from Abu Dhabi Sabkha-shore region.</title>
        <authorList>
            <person name="Sudalaimuthuasari N."/>
            <person name="Sarfraz B."/>
            <person name="Tuyisabe J.D."/>
            <person name="Mugisha Ntwali L.D.M."/>
            <person name="Ali A.I.A.A."/>
            <person name="Almansoori S.Z.A."/>
            <person name="Alajami H.S.A."/>
            <person name="Almeqbaali A.A.S."/>
            <person name="Kundu B."/>
            <person name="Saeed E.E."/>
            <person name="Sukumarinath V."/>
            <person name="Mishra A.K."/>
            <person name="Hazzouri K.M."/>
            <person name="Almaskari R."/>
            <person name="Sharma A.K."/>
            <person name="Amiri K.M.A."/>
        </authorList>
    </citation>
    <scope>NUCLEOTIDE SEQUENCE [LARGE SCALE GENOMIC DNA]</scope>
    <source>
        <strain evidence="4">kcgeb_sd</strain>
    </source>
</reference>
<keyword evidence="4" id="KW-1185">Reference proteome</keyword>
<feature type="domain" description="Amidohydrolase-related" evidence="2">
    <location>
        <begin position="118"/>
        <end position="477"/>
    </location>
</feature>
<dbReference type="InterPro" id="IPR006680">
    <property type="entry name" value="Amidohydro-rel"/>
</dbReference>
<evidence type="ECO:0000313" key="4">
    <source>
        <dbReference type="Proteomes" id="UP001335183"/>
    </source>
</evidence>
<evidence type="ECO:0000256" key="1">
    <source>
        <dbReference type="SAM" id="MobiDB-lite"/>
    </source>
</evidence>
<dbReference type="InterPro" id="IPR006311">
    <property type="entry name" value="TAT_signal"/>
</dbReference>
<organism evidence="3 4">
    <name type="scientific">Pelagerythrobacter marensis</name>
    <dbReference type="NCBI Taxonomy" id="543877"/>
    <lineage>
        <taxon>Bacteria</taxon>
        <taxon>Pseudomonadati</taxon>
        <taxon>Pseudomonadota</taxon>
        <taxon>Alphaproteobacteria</taxon>
        <taxon>Sphingomonadales</taxon>
        <taxon>Erythrobacteraceae</taxon>
        <taxon>Pelagerythrobacter</taxon>
    </lineage>
</organism>
<feature type="compositionally biased region" description="Basic residues" evidence="1">
    <location>
        <begin position="1"/>
        <end position="13"/>
    </location>
</feature>
<dbReference type="EMBL" id="CP144918">
    <property type="protein sequence ID" value="WWA48107.1"/>
    <property type="molecule type" value="Genomic_DNA"/>
</dbReference>
<dbReference type="Gene3D" id="2.30.40.10">
    <property type="entry name" value="Urease, subunit C, domain 1"/>
    <property type="match status" value="1"/>
</dbReference>
<protein>
    <submittedName>
        <fullName evidence="3">Amidohydrolase family protein</fullName>
    </submittedName>
</protein>
<dbReference type="InterPro" id="IPR057744">
    <property type="entry name" value="OTAase-like"/>
</dbReference>
<dbReference type="PANTHER" id="PTHR43135:SF3">
    <property type="entry name" value="ALPHA-D-RIBOSE 1-METHYLPHOSPHONATE 5-TRIPHOSPHATE DIPHOSPHATASE"/>
    <property type="match status" value="1"/>
</dbReference>
<accession>A0ABZ2D8J2</accession>
<evidence type="ECO:0000259" key="2">
    <source>
        <dbReference type="Pfam" id="PF01979"/>
    </source>
</evidence>
<dbReference type="Gene3D" id="3.20.20.140">
    <property type="entry name" value="Metal-dependent hydrolases"/>
    <property type="match status" value="1"/>
</dbReference>
<dbReference type="InterPro" id="IPR032466">
    <property type="entry name" value="Metal_Hydrolase"/>
</dbReference>
<dbReference type="Proteomes" id="UP001335183">
    <property type="component" value="Chromosome"/>
</dbReference>
<dbReference type="Pfam" id="PF01979">
    <property type="entry name" value="Amidohydro_1"/>
    <property type="match status" value="1"/>
</dbReference>
<evidence type="ECO:0000313" key="3">
    <source>
        <dbReference type="EMBL" id="WWA48107.1"/>
    </source>
</evidence>